<evidence type="ECO:0000256" key="3">
    <source>
        <dbReference type="ARBA" id="ARBA00022801"/>
    </source>
</evidence>
<dbReference type="Gene3D" id="1.10.439.10">
    <property type="entry name" value="Penicillin Amidohydrolase, domain 1"/>
    <property type="match status" value="1"/>
</dbReference>
<dbReference type="MEROPS" id="S45.004"/>
<dbReference type="GO" id="GO:0016811">
    <property type="term" value="F:hydrolase activity, acting on carbon-nitrogen (but not peptide) bonds, in linear amides"/>
    <property type="evidence" value="ECO:0007669"/>
    <property type="project" value="InterPro"/>
</dbReference>
<dbReference type="InterPro" id="IPR002692">
    <property type="entry name" value="S45"/>
</dbReference>
<accession>A0A0F4PWA6</accession>
<dbReference type="Pfam" id="PF01804">
    <property type="entry name" value="Penicil_amidase"/>
    <property type="match status" value="1"/>
</dbReference>
<organism evidence="6 7">
    <name type="scientific">Pseudoalteromonas ruthenica</name>
    <dbReference type="NCBI Taxonomy" id="151081"/>
    <lineage>
        <taxon>Bacteria</taxon>
        <taxon>Pseudomonadati</taxon>
        <taxon>Pseudomonadota</taxon>
        <taxon>Gammaproteobacteria</taxon>
        <taxon>Alteromonadales</taxon>
        <taxon>Pseudoalteromonadaceae</taxon>
        <taxon>Pseudoalteromonas</taxon>
    </lineage>
</organism>
<dbReference type="InterPro" id="IPR043146">
    <property type="entry name" value="Penicillin_amidase_N_B-knob"/>
</dbReference>
<keyword evidence="7" id="KW-1185">Reference proteome</keyword>
<dbReference type="EMBL" id="JXXZ01000010">
    <property type="protein sequence ID" value="KJY98561.1"/>
    <property type="molecule type" value="Genomic_DNA"/>
</dbReference>
<evidence type="ECO:0000256" key="4">
    <source>
        <dbReference type="ARBA" id="ARBA00023145"/>
    </source>
</evidence>
<dbReference type="RefSeq" id="WP_045979684.1">
    <property type="nucleotide sequence ID" value="NZ_JXXY01000010.1"/>
</dbReference>
<dbReference type="GO" id="GO:0017000">
    <property type="term" value="P:antibiotic biosynthetic process"/>
    <property type="evidence" value="ECO:0007669"/>
    <property type="project" value="InterPro"/>
</dbReference>
<evidence type="ECO:0000313" key="6">
    <source>
        <dbReference type="EMBL" id="KJY98561.1"/>
    </source>
</evidence>
<dbReference type="PANTHER" id="PTHR34218:SF3">
    <property type="entry name" value="ACYL-HOMOSERINE LACTONE ACYLASE PVDQ"/>
    <property type="match status" value="1"/>
</dbReference>
<comment type="similarity">
    <text evidence="1">Belongs to the peptidase S45 family.</text>
</comment>
<dbReference type="AlphaFoldDB" id="A0A0F4PWA6"/>
<dbReference type="SUPFAM" id="SSF56235">
    <property type="entry name" value="N-terminal nucleophile aminohydrolases (Ntn hydrolases)"/>
    <property type="match status" value="1"/>
</dbReference>
<keyword evidence="4" id="KW-0865">Zymogen</keyword>
<comment type="caution">
    <text evidence="6">The sequence shown here is derived from an EMBL/GenBank/DDBJ whole genome shotgun (WGS) entry which is preliminary data.</text>
</comment>
<proteinExistence type="inferred from homology"/>
<evidence type="ECO:0000313" key="7">
    <source>
        <dbReference type="Proteomes" id="UP000033664"/>
    </source>
</evidence>
<dbReference type="InterPro" id="IPR029055">
    <property type="entry name" value="Ntn_hydrolases_N"/>
</dbReference>
<reference evidence="6 7" key="1">
    <citation type="journal article" date="2015" name="BMC Genomics">
        <title>Genome mining reveals unlocked bioactive potential of marine Gram-negative bacteria.</title>
        <authorList>
            <person name="Machado H."/>
            <person name="Sonnenschein E.C."/>
            <person name="Melchiorsen J."/>
            <person name="Gram L."/>
        </authorList>
    </citation>
    <scope>NUCLEOTIDE SEQUENCE [LARGE SCALE GENOMIC DNA]</scope>
    <source>
        <strain evidence="6 7">S3137</strain>
    </source>
</reference>
<evidence type="ECO:0000256" key="5">
    <source>
        <dbReference type="SAM" id="MobiDB-lite"/>
    </source>
</evidence>
<dbReference type="Gene3D" id="3.60.20.10">
    <property type="entry name" value="Glutamine Phosphoribosylpyrophosphate, subunit 1, domain 1"/>
    <property type="match status" value="1"/>
</dbReference>
<evidence type="ECO:0000256" key="2">
    <source>
        <dbReference type="ARBA" id="ARBA00022729"/>
    </source>
</evidence>
<dbReference type="PANTHER" id="PTHR34218">
    <property type="entry name" value="PEPTIDASE S45 PENICILLIN AMIDASE"/>
    <property type="match status" value="1"/>
</dbReference>
<evidence type="ECO:0000256" key="1">
    <source>
        <dbReference type="ARBA" id="ARBA00006586"/>
    </source>
</evidence>
<gene>
    <name evidence="6" type="ORF">TW72_12585</name>
</gene>
<dbReference type="Gene3D" id="2.30.120.10">
    <property type="match status" value="1"/>
</dbReference>
<protein>
    <submittedName>
        <fullName evidence="6">Peptidase S45</fullName>
    </submittedName>
</protein>
<keyword evidence="2" id="KW-0732">Signal</keyword>
<name>A0A0F4PWA6_9GAMM</name>
<dbReference type="eggNOG" id="COG2366">
    <property type="taxonomic scope" value="Bacteria"/>
</dbReference>
<dbReference type="OrthoDB" id="9760084at2"/>
<dbReference type="InterPro" id="IPR043147">
    <property type="entry name" value="Penicillin_amidase_A-knob"/>
</dbReference>
<sequence>MKTSFTPLCLAVISALTLNGCGSDSDDNTSPVVETPDPVQPDPEPKPLVLFDDDGTLNADIRWTTYGVPHIKADNVESLAFGSGYAYAKDNACVLMDQIVKVRGHRSRYFGPDEVPGSGDSAHLISDFGYKALGVNDYAAENYDQLDAQSRAHYQGFVAGFNKYVSDTGADNLAPECASQPWVITLTPEDMLAYSMATVQLASSANFLDLAFYANPGEGDEYLPVMAQSGAVAQSFAVNLNARTKTLKLEKKYEHLGSNGWGLGKDKMENGMGGLLANPHFPHRGNLRFWQSHLTIPESLNVMGGSLQGMPGVVNIGFNEHVAWTHTFSKARHFIIYQLALSDNDRLSYTLDGEPMAINSKTINVDVAIAPGQSITLTKDYYYSHQGLMIETPAAQGLGWSDSHAFTIKDANEFNMDVVGFWSRMNAASSLDDMKAAFAEFDGVSFNNTMAADKHGNAFFIDDSTVLKVGETANLALRLEPQLVALREQTGFDLVPGDTSLFAADGVVPYAEAPKLERSDYVQNSNDSYWLTNPEQPLSGFAAQYGDVQYPQSLRTRMGLKLLREGGGEDGKFSLAELEQALIGNDIYLYDLVFPELVNQCQAQGSEPINLDGRAVDLSDACALLAQFDGKMTLQTKGAALIREFAHLFDPAVHLFDNFSSIDAANTPNTLRPDGSALQTLAHAVLNVTDNGFALDATLGELQFVEKTLAGGMASGEKLPWAGPMHVEGGFNVFRFDRRGLSDSTVIPYVSYPALNDALSGAPLASNLSASGYPINYGSSWMFVMNFTENGPVAKGLLTMSQSAHSDSPHFDDQSRYYSQQAALRPLYFSEGDISNNLIAEMSISLEKPSAE</sequence>
<dbReference type="InterPro" id="IPR023343">
    <property type="entry name" value="Penicillin_amidase_dom1"/>
</dbReference>
<dbReference type="Gene3D" id="1.10.1400.10">
    <property type="match status" value="1"/>
</dbReference>
<keyword evidence="3" id="KW-0378">Hydrolase</keyword>
<dbReference type="GeneID" id="58229329"/>
<dbReference type="Proteomes" id="UP000033664">
    <property type="component" value="Unassembled WGS sequence"/>
</dbReference>
<feature type="region of interest" description="Disordered" evidence="5">
    <location>
        <begin position="24"/>
        <end position="45"/>
    </location>
</feature>
<dbReference type="PATRIC" id="fig|151081.8.peg.2349"/>